<sequence>MKLRELRPILRAQRVDLLLEVAKPIRFEIFDVDHKGLAEYRQVNDVDERENDTMFRDYGDYEIEAVYTDKDNENEIINIDLKNVG</sequence>
<keyword evidence="2" id="KW-1185">Reference proteome</keyword>
<comment type="caution">
    <text evidence="1">The sequence shown here is derived from an EMBL/GenBank/DDBJ whole genome shotgun (WGS) entry which is preliminary data.</text>
</comment>
<reference evidence="1 2" key="1">
    <citation type="submission" date="2014-02" db="EMBL/GenBank/DDBJ databases">
        <title>Plasmidome dynamics in the species complex Clostridium novyi sensu lato converts strains of independent lineages into distinctly different pathogens.</title>
        <authorList>
            <person name="Skarin H."/>
            <person name="Segerman B."/>
        </authorList>
    </citation>
    <scope>NUCLEOTIDE SEQUENCE [LARGE SCALE GENOMIC DNA]</scope>
    <source>
        <strain evidence="1 2">NCTC 9693</strain>
    </source>
</reference>
<proteinExistence type="predicted"/>
<gene>
    <name evidence="1" type="ORF">Z960_04015</name>
</gene>
<name>A0ABR4TGY8_CLOHA</name>
<dbReference type="Proteomes" id="UP000027937">
    <property type="component" value="Unassembled WGS sequence"/>
</dbReference>
<accession>A0ABR4TGY8</accession>
<protein>
    <recommendedName>
        <fullName evidence="3">Phage protein</fullName>
    </recommendedName>
</protein>
<organism evidence="1 2">
    <name type="scientific">Clostridium haemolyticum NCTC 9693</name>
    <dbReference type="NCBI Taxonomy" id="1443114"/>
    <lineage>
        <taxon>Bacteria</taxon>
        <taxon>Bacillati</taxon>
        <taxon>Bacillota</taxon>
        <taxon>Clostridia</taxon>
        <taxon>Eubacteriales</taxon>
        <taxon>Clostridiaceae</taxon>
        <taxon>Clostridium</taxon>
    </lineage>
</organism>
<evidence type="ECO:0000313" key="1">
    <source>
        <dbReference type="EMBL" id="KEI18286.1"/>
    </source>
</evidence>
<evidence type="ECO:0008006" key="3">
    <source>
        <dbReference type="Google" id="ProtNLM"/>
    </source>
</evidence>
<dbReference type="EMBL" id="JENX01000026">
    <property type="protein sequence ID" value="KEI18286.1"/>
    <property type="molecule type" value="Genomic_DNA"/>
</dbReference>
<evidence type="ECO:0000313" key="2">
    <source>
        <dbReference type="Proteomes" id="UP000027937"/>
    </source>
</evidence>
<dbReference type="RefSeq" id="WP_039228172.1">
    <property type="nucleotide sequence ID" value="NZ_JENX01000026.1"/>
</dbReference>